<organism evidence="2 3">
    <name type="scientific">Pseudonocardia kongjuensis</name>
    <dbReference type="NCBI Taxonomy" id="102227"/>
    <lineage>
        <taxon>Bacteria</taxon>
        <taxon>Bacillati</taxon>
        <taxon>Actinomycetota</taxon>
        <taxon>Actinomycetes</taxon>
        <taxon>Pseudonocardiales</taxon>
        <taxon>Pseudonocardiaceae</taxon>
        <taxon>Pseudonocardia</taxon>
    </lineage>
</organism>
<sequence>MGRLGTVTVPKIEADPAEVGLDAARLGRIDTHFRRYVDEGKLPGWTIAVGRGDRLVHLSHHGRRDVEAGLPVTDDTIWRIYSMTKPITSVAALMLWERGALELTDPVSRYIPAFAEQRVYRGGSALNPGTDAALEPVRVHHLLTHTAGLTYGFHHAHPVDEMYRSKGYEFGAPEGVDLATAADQFASFPLLFQPGTEWNYSVATDVLGRVVEVASGQRLDEFLRTEILDPLGMTETTFSVAPGSPEAERLATLYNARPGGGLVVNKVLARAATREPTYLSGGGGLLSTAGDYLRFARMLARGGELDGVRILGPRTLARATRNHLPGGGDLETVGRPIFSESAFTGVGFGLGFSVVIDGPAGKQLANEGTFAWGGLASTAFWVDPVDDVVALFFTQLVPSSTYPIRSQLQTLVQQAVID</sequence>
<keyword evidence="2" id="KW-0378">Hydrolase</keyword>
<gene>
    <name evidence="2" type="ORF">GCM10009613_55860</name>
</gene>
<keyword evidence="3" id="KW-1185">Reference proteome</keyword>
<dbReference type="InterPro" id="IPR050789">
    <property type="entry name" value="Diverse_Enzym_Activities"/>
</dbReference>
<accession>A0ABN1Y736</accession>
<dbReference type="PANTHER" id="PTHR43283">
    <property type="entry name" value="BETA-LACTAMASE-RELATED"/>
    <property type="match status" value="1"/>
</dbReference>
<evidence type="ECO:0000313" key="3">
    <source>
        <dbReference type="Proteomes" id="UP001501414"/>
    </source>
</evidence>
<dbReference type="Pfam" id="PF00144">
    <property type="entry name" value="Beta-lactamase"/>
    <property type="match status" value="1"/>
</dbReference>
<dbReference type="GO" id="GO:0016787">
    <property type="term" value="F:hydrolase activity"/>
    <property type="evidence" value="ECO:0007669"/>
    <property type="project" value="UniProtKB-KW"/>
</dbReference>
<name>A0ABN1Y736_9PSEU</name>
<proteinExistence type="predicted"/>
<evidence type="ECO:0000313" key="2">
    <source>
        <dbReference type="EMBL" id="GAA1399749.1"/>
    </source>
</evidence>
<dbReference type="Gene3D" id="3.40.710.10">
    <property type="entry name" value="DD-peptidase/beta-lactamase superfamily"/>
    <property type="match status" value="1"/>
</dbReference>
<protein>
    <submittedName>
        <fullName evidence="2">Serine hydrolase domain-containing protein</fullName>
    </submittedName>
</protein>
<dbReference type="SUPFAM" id="SSF56601">
    <property type="entry name" value="beta-lactamase/transpeptidase-like"/>
    <property type="match status" value="1"/>
</dbReference>
<dbReference type="EMBL" id="BAAAJK010000048">
    <property type="protein sequence ID" value="GAA1399749.1"/>
    <property type="molecule type" value="Genomic_DNA"/>
</dbReference>
<reference evidence="2 3" key="1">
    <citation type="journal article" date="2019" name="Int. J. Syst. Evol. Microbiol.">
        <title>The Global Catalogue of Microorganisms (GCM) 10K type strain sequencing project: providing services to taxonomists for standard genome sequencing and annotation.</title>
        <authorList>
            <consortium name="The Broad Institute Genomics Platform"/>
            <consortium name="The Broad Institute Genome Sequencing Center for Infectious Disease"/>
            <person name="Wu L."/>
            <person name="Ma J."/>
        </authorList>
    </citation>
    <scope>NUCLEOTIDE SEQUENCE [LARGE SCALE GENOMIC DNA]</scope>
    <source>
        <strain evidence="2 3">JCM 11896</strain>
    </source>
</reference>
<comment type="caution">
    <text evidence="2">The sequence shown here is derived from an EMBL/GenBank/DDBJ whole genome shotgun (WGS) entry which is preliminary data.</text>
</comment>
<dbReference type="InterPro" id="IPR001466">
    <property type="entry name" value="Beta-lactam-related"/>
</dbReference>
<dbReference type="Proteomes" id="UP001501414">
    <property type="component" value="Unassembled WGS sequence"/>
</dbReference>
<evidence type="ECO:0000259" key="1">
    <source>
        <dbReference type="Pfam" id="PF00144"/>
    </source>
</evidence>
<dbReference type="PANTHER" id="PTHR43283:SF3">
    <property type="entry name" value="BETA-LACTAMASE FAMILY PROTEIN (AFU_ORTHOLOGUE AFUA_5G07500)"/>
    <property type="match status" value="1"/>
</dbReference>
<feature type="domain" description="Beta-lactamase-related" evidence="1">
    <location>
        <begin position="29"/>
        <end position="401"/>
    </location>
</feature>
<dbReference type="InterPro" id="IPR012338">
    <property type="entry name" value="Beta-lactam/transpept-like"/>
</dbReference>